<dbReference type="EMBL" id="LAVO01000001">
    <property type="protein sequence ID" value="KOS11879.1"/>
    <property type="molecule type" value="Genomic_DNA"/>
</dbReference>
<dbReference type="OrthoDB" id="377136at85006"/>
<reference evidence="1" key="1">
    <citation type="submission" date="2015-04" db="EMBL/GenBank/DDBJ databases">
        <title>Complete genome sequence of Microbacterium chocolatum SIT 101, a bacterium enantioselectively hydrolyzing mesomeric diesters.</title>
        <authorList>
            <person name="Li X."/>
            <person name="Xu Y."/>
        </authorList>
    </citation>
    <scope>NUCLEOTIDE SEQUENCE [LARGE SCALE GENOMIC DNA]</scope>
    <source>
        <strain evidence="1">SIT 101</strain>
    </source>
</reference>
<gene>
    <name evidence="1" type="ORF">XI38_00015</name>
</gene>
<name>A0A0N0RRP6_9MICO</name>
<dbReference type="KEGG" id="mcw:A8L33_06270"/>
<proteinExistence type="predicted"/>
<sequence>MNATLAAEPTARWEDVEGTWCGITYPSCTPIVLGTTVTEWGTSTITFEAELGECFAGIGADDPGSGANIVYCPAGAPTPAEVPGAEPGMPPTDDNVAFDRVFIYQGYGTAAWFREQDVAAVRG</sequence>
<evidence type="ECO:0000313" key="1">
    <source>
        <dbReference type="EMBL" id="KOS11879.1"/>
    </source>
</evidence>
<dbReference type="PATRIC" id="fig|84292.3.peg.3"/>
<organism evidence="1 2">
    <name type="scientific">Microbacterium aurantiacum</name>
    <dbReference type="NCBI Taxonomy" id="162393"/>
    <lineage>
        <taxon>Bacteria</taxon>
        <taxon>Bacillati</taxon>
        <taxon>Actinomycetota</taxon>
        <taxon>Actinomycetes</taxon>
        <taxon>Micrococcales</taxon>
        <taxon>Microbacteriaceae</taxon>
        <taxon>Microbacterium</taxon>
    </lineage>
</organism>
<dbReference type="Proteomes" id="UP000037737">
    <property type="component" value="Unassembled WGS sequence"/>
</dbReference>
<protein>
    <submittedName>
        <fullName evidence="1">Uncharacterized protein</fullName>
    </submittedName>
</protein>
<accession>A0A0N0RRP6</accession>
<comment type="caution">
    <text evidence="1">The sequence shown here is derived from an EMBL/GenBank/DDBJ whole genome shotgun (WGS) entry which is preliminary data.</text>
</comment>
<dbReference type="AlphaFoldDB" id="A0A0N0RRP6"/>
<evidence type="ECO:0000313" key="2">
    <source>
        <dbReference type="Proteomes" id="UP000037737"/>
    </source>
</evidence>
<keyword evidence="2" id="KW-1185">Reference proteome</keyword>